<evidence type="ECO:0000313" key="2">
    <source>
        <dbReference type="Proteomes" id="UP001281147"/>
    </source>
</evidence>
<accession>A0ACC3MG13</accession>
<evidence type="ECO:0000313" key="1">
    <source>
        <dbReference type="EMBL" id="KAK3691160.1"/>
    </source>
</evidence>
<protein>
    <submittedName>
        <fullName evidence="1">Uncharacterized protein</fullName>
    </submittedName>
</protein>
<keyword evidence="2" id="KW-1185">Reference proteome</keyword>
<proteinExistence type="predicted"/>
<sequence>MSTEANDDLYLGFDISEDLSDVGIEAWNYVSPSLEPIAESLYGTVTANVNTNVVFDFRTLEG</sequence>
<name>A0ACC3MG13_9PEZI</name>
<reference evidence="1" key="1">
    <citation type="submission" date="2023-07" db="EMBL/GenBank/DDBJ databases">
        <title>Black Yeasts Isolated from many extreme environments.</title>
        <authorList>
            <person name="Coleine C."/>
            <person name="Stajich J.E."/>
            <person name="Selbmann L."/>
        </authorList>
    </citation>
    <scope>NUCLEOTIDE SEQUENCE</scope>
    <source>
        <strain evidence="1">CCFEE 5714</strain>
    </source>
</reference>
<organism evidence="1 2">
    <name type="scientific">Vermiconidia calcicola</name>
    <dbReference type="NCBI Taxonomy" id="1690605"/>
    <lineage>
        <taxon>Eukaryota</taxon>
        <taxon>Fungi</taxon>
        <taxon>Dikarya</taxon>
        <taxon>Ascomycota</taxon>
        <taxon>Pezizomycotina</taxon>
        <taxon>Dothideomycetes</taxon>
        <taxon>Dothideomycetidae</taxon>
        <taxon>Mycosphaerellales</taxon>
        <taxon>Extremaceae</taxon>
        <taxon>Vermiconidia</taxon>
    </lineage>
</organism>
<dbReference type="EMBL" id="JAUTXU010000273">
    <property type="protein sequence ID" value="KAK3691160.1"/>
    <property type="molecule type" value="Genomic_DNA"/>
</dbReference>
<comment type="caution">
    <text evidence="1">The sequence shown here is derived from an EMBL/GenBank/DDBJ whole genome shotgun (WGS) entry which is preliminary data.</text>
</comment>
<gene>
    <name evidence="1" type="ORF">LTR37_018814</name>
</gene>
<dbReference type="Proteomes" id="UP001281147">
    <property type="component" value="Unassembled WGS sequence"/>
</dbReference>